<comment type="caution">
    <text evidence="7">The sequence shown here is derived from an EMBL/GenBank/DDBJ whole genome shotgun (WGS) entry which is preliminary data.</text>
</comment>
<dbReference type="PANTHER" id="PTHR30386">
    <property type="entry name" value="MEMBRANE FUSION SUBUNIT OF EMRAB-TOLC MULTIDRUG EFFLUX PUMP"/>
    <property type="match status" value="1"/>
</dbReference>
<evidence type="ECO:0000313" key="7">
    <source>
        <dbReference type="EMBL" id="MBB3059792.1"/>
    </source>
</evidence>
<dbReference type="InterPro" id="IPR050739">
    <property type="entry name" value="MFP"/>
</dbReference>
<reference evidence="7 8" key="1">
    <citation type="submission" date="2020-08" db="EMBL/GenBank/DDBJ databases">
        <title>Genomic Encyclopedia of Type Strains, Phase III (KMG-III): the genomes of soil and plant-associated and newly described type strains.</title>
        <authorList>
            <person name="Whitman W."/>
        </authorList>
    </citation>
    <scope>NUCLEOTIDE SEQUENCE [LARGE SCALE GENOMIC DNA]</scope>
    <source>
        <strain evidence="7 8">CECT 8799</strain>
    </source>
</reference>
<evidence type="ECO:0000313" key="8">
    <source>
        <dbReference type="Proteomes" id="UP000535937"/>
    </source>
</evidence>
<keyword evidence="8" id="KW-1185">Reference proteome</keyword>
<feature type="coiled-coil region" evidence="5">
    <location>
        <begin position="100"/>
        <end position="127"/>
    </location>
</feature>
<dbReference type="Proteomes" id="UP000535937">
    <property type="component" value="Unassembled WGS sequence"/>
</dbReference>
<gene>
    <name evidence="7" type="ORF">FHS09_000600</name>
</gene>
<keyword evidence="5" id="KW-0175">Coiled coil</keyword>
<dbReference type="PANTHER" id="PTHR30386:SF26">
    <property type="entry name" value="TRANSPORT PROTEIN COMB"/>
    <property type="match status" value="1"/>
</dbReference>
<evidence type="ECO:0000256" key="5">
    <source>
        <dbReference type="SAM" id="Coils"/>
    </source>
</evidence>
<keyword evidence="3 6" id="KW-1133">Transmembrane helix</keyword>
<keyword evidence="2 6" id="KW-0812">Transmembrane</keyword>
<evidence type="ECO:0000256" key="2">
    <source>
        <dbReference type="ARBA" id="ARBA00022692"/>
    </source>
</evidence>
<dbReference type="RefSeq" id="WP_183456517.1">
    <property type="nucleotide sequence ID" value="NZ_JACHWZ010000002.1"/>
</dbReference>
<evidence type="ECO:0000256" key="3">
    <source>
        <dbReference type="ARBA" id="ARBA00022989"/>
    </source>
</evidence>
<evidence type="ECO:0000256" key="6">
    <source>
        <dbReference type="SAM" id="Phobius"/>
    </source>
</evidence>
<accession>A0A7W4W8S4</accession>
<feature type="transmembrane region" description="Helical" evidence="6">
    <location>
        <begin position="21"/>
        <end position="46"/>
    </location>
</feature>
<dbReference type="Gene3D" id="2.40.30.170">
    <property type="match status" value="1"/>
</dbReference>
<dbReference type="GO" id="GO:0016020">
    <property type="term" value="C:membrane"/>
    <property type="evidence" value="ECO:0007669"/>
    <property type="project" value="UniProtKB-SubCell"/>
</dbReference>
<evidence type="ECO:0000256" key="1">
    <source>
        <dbReference type="ARBA" id="ARBA00004167"/>
    </source>
</evidence>
<feature type="coiled-coil region" evidence="5">
    <location>
        <begin position="191"/>
        <end position="236"/>
    </location>
</feature>
<dbReference type="AlphaFoldDB" id="A0A7W4W8S4"/>
<protein>
    <submittedName>
        <fullName evidence="7">Membrane fusion protein (Multidrug efflux system)</fullName>
    </submittedName>
</protein>
<dbReference type="Gene3D" id="2.40.50.100">
    <property type="match status" value="1"/>
</dbReference>
<organism evidence="7 8">
    <name type="scientific">Microbulbifer rhizosphaerae</name>
    <dbReference type="NCBI Taxonomy" id="1562603"/>
    <lineage>
        <taxon>Bacteria</taxon>
        <taxon>Pseudomonadati</taxon>
        <taxon>Pseudomonadota</taxon>
        <taxon>Gammaproteobacteria</taxon>
        <taxon>Cellvibrionales</taxon>
        <taxon>Microbulbiferaceae</taxon>
        <taxon>Microbulbifer</taxon>
    </lineage>
</organism>
<dbReference type="EMBL" id="JACHWZ010000002">
    <property type="protein sequence ID" value="MBB3059792.1"/>
    <property type="molecule type" value="Genomic_DNA"/>
</dbReference>
<comment type="subcellular location">
    <subcellularLocation>
        <location evidence="1">Membrane</location>
        <topology evidence="1">Single-pass membrane protein</topology>
    </subcellularLocation>
</comment>
<proteinExistence type="predicted"/>
<sequence length="394" mass="42803">MSTPFLHTTRALKADGTRLQAVAAAIGLLLFAAWGLWFFIAGITVYKVSSEARLQQFGNTVQLSAPQSGRVVAIHRQLGDTVADGDALLQLDTSALDLGIAGENRVARSLEQQLESLRREQELVDNNFQRDSAAQREQLALLRERHALLESNLEIQANITARYESLAAKQQGAQLDYLTAKRSQQQMAADTLETEAELKAAEERLVQLEADHRQSRAELARRLAATEQELVQADTRMRQQALTADQYHLRAPIGGVVASLADINVGQMLEAGAVIASIQAPGEIRVQAQFEPAAALGHINPGQRARVRLDGFAWTRYGELSARVERVAAAVQDGRVLVQLVIDGDVPPGLPVQHHLPAAVEIVTARKAPYQLLLQRAGEWMAGEDGNPPAAGAL</sequence>
<evidence type="ECO:0000256" key="4">
    <source>
        <dbReference type="ARBA" id="ARBA00023136"/>
    </source>
</evidence>
<name>A0A7W4W8S4_9GAMM</name>
<keyword evidence="4 6" id="KW-0472">Membrane</keyword>